<keyword evidence="8 11" id="KW-0256">Endoplasmic reticulum</keyword>
<evidence type="ECO:0000256" key="7">
    <source>
        <dbReference type="ARBA" id="ARBA00022729"/>
    </source>
</evidence>
<dbReference type="Proteomes" id="UP000276133">
    <property type="component" value="Unassembled WGS sequence"/>
</dbReference>
<comment type="subunit">
    <text evidence="11">Component of the oligosaccharyltransferase (OST) complex.</text>
</comment>
<gene>
    <name evidence="12" type="ORF">BpHYR1_009929</name>
</gene>
<dbReference type="PANTHER" id="PTHR21049">
    <property type="entry name" value="RIBOPHORIN I"/>
    <property type="match status" value="1"/>
</dbReference>
<accession>A0A3M7RT02</accession>
<feature type="signal peptide" evidence="11">
    <location>
        <begin position="1"/>
        <end position="20"/>
    </location>
</feature>
<evidence type="ECO:0000256" key="4">
    <source>
        <dbReference type="ARBA" id="ARBA00008905"/>
    </source>
</evidence>
<evidence type="ECO:0000256" key="2">
    <source>
        <dbReference type="ARBA" id="ARBA00004115"/>
    </source>
</evidence>
<keyword evidence="9 11" id="KW-1133">Transmembrane helix</keyword>
<dbReference type="GO" id="GO:0018279">
    <property type="term" value="P:protein N-linked glycosylation via asparagine"/>
    <property type="evidence" value="ECO:0007669"/>
    <property type="project" value="TreeGrafter"/>
</dbReference>
<keyword evidence="13" id="KW-1185">Reference proteome</keyword>
<evidence type="ECO:0000256" key="5">
    <source>
        <dbReference type="ARBA" id="ARBA00017611"/>
    </source>
</evidence>
<name>A0A3M7RT02_BRAPC</name>
<comment type="function">
    <text evidence="1 11">Subunit of the oligosaccharyl transferase (OST) complex that catalyzes the initial transfer of a defined glycan (Glc(3)Man(9)GlcNAc(2) in eukaryotes) from the lipid carrier dolichol-pyrophosphate to an asparagine residue within an Asn-X-Ser/Thr consensus motif in nascent polypeptide chains, the first step in protein N-glycosylation. N-glycosylation occurs cotranslationally and the complex associates with the Sec61 complex at the channel-forming translocon complex that mediates protein translocation across the endoplasmic reticulum (ER). All subunits are required for a maximal enzyme activity.</text>
</comment>
<comment type="subcellular location">
    <subcellularLocation>
        <location evidence="2 11">Endoplasmic reticulum membrane</location>
        <topology evidence="2 11">Single-pass type I membrane protein</topology>
    </subcellularLocation>
</comment>
<evidence type="ECO:0000256" key="10">
    <source>
        <dbReference type="ARBA" id="ARBA00023136"/>
    </source>
</evidence>
<evidence type="ECO:0000256" key="3">
    <source>
        <dbReference type="ARBA" id="ARBA00004922"/>
    </source>
</evidence>
<comment type="similarity">
    <text evidence="4 11">Belongs to the OST1 family.</text>
</comment>
<evidence type="ECO:0000313" key="13">
    <source>
        <dbReference type="Proteomes" id="UP000276133"/>
    </source>
</evidence>
<reference evidence="12 13" key="1">
    <citation type="journal article" date="2018" name="Sci. Rep.">
        <title>Genomic signatures of local adaptation to the degree of environmental predictability in rotifers.</title>
        <authorList>
            <person name="Franch-Gras L."/>
            <person name="Hahn C."/>
            <person name="Garcia-Roger E.M."/>
            <person name="Carmona M.J."/>
            <person name="Serra M."/>
            <person name="Gomez A."/>
        </authorList>
    </citation>
    <scope>NUCLEOTIDE SEQUENCE [LARGE SCALE GENOMIC DNA]</scope>
    <source>
        <strain evidence="12">HYR1</strain>
    </source>
</reference>
<keyword evidence="12" id="KW-0808">Transferase</keyword>
<evidence type="ECO:0000256" key="9">
    <source>
        <dbReference type="ARBA" id="ARBA00022989"/>
    </source>
</evidence>
<dbReference type="PANTHER" id="PTHR21049:SF0">
    <property type="entry name" value="DOLICHYL-DIPHOSPHOOLIGOSACCHARIDE--PROTEIN GLYCOSYLTRANSFERASE SUBUNIT 1"/>
    <property type="match status" value="1"/>
</dbReference>
<evidence type="ECO:0000256" key="1">
    <source>
        <dbReference type="ARBA" id="ARBA00002791"/>
    </source>
</evidence>
<keyword evidence="12" id="KW-0328">Glycosyltransferase</keyword>
<dbReference type="UniPathway" id="UPA00378"/>
<dbReference type="GO" id="GO:0016757">
    <property type="term" value="F:glycosyltransferase activity"/>
    <property type="evidence" value="ECO:0007669"/>
    <property type="project" value="UniProtKB-KW"/>
</dbReference>
<dbReference type="Pfam" id="PF04597">
    <property type="entry name" value="Ribophorin_I"/>
    <property type="match status" value="1"/>
</dbReference>
<dbReference type="InterPro" id="IPR007676">
    <property type="entry name" value="Ribophorin_I"/>
</dbReference>
<dbReference type="AlphaFoldDB" id="A0A3M7RT02"/>
<evidence type="ECO:0000256" key="11">
    <source>
        <dbReference type="RuleBase" id="RU361143"/>
    </source>
</evidence>
<comment type="pathway">
    <text evidence="3 11">Protein modification; protein glycosylation.</text>
</comment>
<keyword evidence="6 11" id="KW-0812">Transmembrane</keyword>
<protein>
    <recommendedName>
        <fullName evidence="5 11">Dolichyl-diphosphooligosaccharide--protein glycosyltransferase subunit 1</fullName>
    </recommendedName>
</protein>
<evidence type="ECO:0000256" key="6">
    <source>
        <dbReference type="ARBA" id="ARBA00022692"/>
    </source>
</evidence>
<evidence type="ECO:0000256" key="8">
    <source>
        <dbReference type="ARBA" id="ARBA00022824"/>
    </source>
</evidence>
<keyword evidence="7 11" id="KW-0732">Signal</keyword>
<keyword evidence="10 11" id="KW-0472">Membrane</keyword>
<proteinExistence type="inferred from homology"/>
<dbReference type="OrthoDB" id="310030at2759"/>
<feature type="transmembrane region" description="Helical" evidence="11">
    <location>
        <begin position="435"/>
        <end position="452"/>
    </location>
</feature>
<feature type="chain" id="PRO_5017851727" description="Dolichyl-diphosphooligosaccharide--protein glycosyltransferase subunit 1" evidence="11">
    <location>
        <begin position="21"/>
        <end position="470"/>
    </location>
</feature>
<comment type="caution">
    <text evidence="12">The sequence shown here is derived from an EMBL/GenBank/DDBJ whole genome shotgun (WGS) entry which is preliminary data.</text>
</comment>
<organism evidence="12 13">
    <name type="scientific">Brachionus plicatilis</name>
    <name type="common">Marine rotifer</name>
    <name type="synonym">Brachionus muelleri</name>
    <dbReference type="NCBI Taxonomy" id="10195"/>
    <lineage>
        <taxon>Eukaryota</taxon>
        <taxon>Metazoa</taxon>
        <taxon>Spiralia</taxon>
        <taxon>Gnathifera</taxon>
        <taxon>Rotifera</taxon>
        <taxon>Eurotatoria</taxon>
        <taxon>Monogononta</taxon>
        <taxon>Pseudotrocha</taxon>
        <taxon>Ploima</taxon>
        <taxon>Brachionidae</taxon>
        <taxon>Brachionus</taxon>
    </lineage>
</organism>
<evidence type="ECO:0000313" key="12">
    <source>
        <dbReference type="EMBL" id="RNA26632.1"/>
    </source>
</evidence>
<dbReference type="EMBL" id="REGN01002701">
    <property type="protein sequence ID" value="RNA26632.1"/>
    <property type="molecule type" value="Genomic_DNA"/>
</dbReference>
<dbReference type="GO" id="GO:0008250">
    <property type="term" value="C:oligosaccharyltransferase complex"/>
    <property type="evidence" value="ECO:0007669"/>
    <property type="project" value="UniProtKB-UniRule"/>
</dbReference>
<dbReference type="STRING" id="10195.A0A3M7RT02"/>
<sequence>MKILSLICCILLGTVALIQADSNADLINAKVDRTIDLTSHLVRVTSLITVENKATSGSLKSYTYTVEPAHAKSVAFVGAHSVEGKKQKAKLNVVEVSKDSERGSLYRVDFSEELSAGKSAQIQVEVVLFGLVRPYPEEISQHEKQLVVFKGNHFYYSLYPTRSQTTSVNLASDKTESYSQLKPTSKSDSTITYGPYESSKPFEQNELSVHFENSSPFLTVTNLHRIIEVSLWGNIAVEETIDMSHTGAKLKGSFSRFDYMRRQGGQSSVKAFKTLLPTAAADVYYRDEIGNISTSNLRVPSKSKGEPVELELRPRFPLFGGWKTHYTVGYNLPVYQYLHNSGSNFALKVKLLDHVYDDQLIENADIKIILPEYASNIEVVAPYKVDRRPDQKHFTYLDTVGRPVVVINKKYAVENHVQDIKIKFTYNKLMLIQKPILVIVFFFVLFFAAILISKFDFSIVPQVQEHAKSD</sequence>